<feature type="region of interest" description="Disordered" evidence="1">
    <location>
        <begin position="128"/>
        <end position="149"/>
    </location>
</feature>
<dbReference type="AlphaFoldDB" id="A0A9W8QI93"/>
<dbReference type="GeneID" id="80888308"/>
<evidence type="ECO:0000313" key="3">
    <source>
        <dbReference type="Proteomes" id="UP001144673"/>
    </source>
</evidence>
<proteinExistence type="predicted"/>
<accession>A0A9W8QI93</accession>
<dbReference type="Proteomes" id="UP001144673">
    <property type="component" value="Chromosome 6"/>
</dbReference>
<feature type="region of interest" description="Disordered" evidence="1">
    <location>
        <begin position="191"/>
        <end position="228"/>
    </location>
</feature>
<evidence type="ECO:0000313" key="2">
    <source>
        <dbReference type="EMBL" id="KAJ4155927.1"/>
    </source>
</evidence>
<gene>
    <name evidence="2" type="ORF">LMH87_001149</name>
</gene>
<protein>
    <submittedName>
        <fullName evidence="2">Uncharacterized protein</fullName>
    </submittedName>
</protein>
<evidence type="ECO:0000256" key="1">
    <source>
        <dbReference type="SAM" id="MobiDB-lite"/>
    </source>
</evidence>
<name>A0A9W8QI93_AKAMU</name>
<feature type="compositionally biased region" description="Low complexity" evidence="1">
    <location>
        <begin position="214"/>
        <end position="228"/>
    </location>
</feature>
<dbReference type="KEGG" id="amus:LMH87_001149"/>
<comment type="caution">
    <text evidence="2">The sequence shown here is derived from an EMBL/GenBank/DDBJ whole genome shotgun (WGS) entry which is preliminary data.</text>
</comment>
<dbReference type="EMBL" id="JAJHUN010000007">
    <property type="protein sequence ID" value="KAJ4155927.1"/>
    <property type="molecule type" value="Genomic_DNA"/>
</dbReference>
<dbReference type="RefSeq" id="XP_056056051.1">
    <property type="nucleotide sequence ID" value="XM_056199179.1"/>
</dbReference>
<keyword evidence="3" id="KW-1185">Reference proteome</keyword>
<organism evidence="2 3">
    <name type="scientific">Akanthomyces muscarius</name>
    <name type="common">Entomopathogenic fungus</name>
    <name type="synonym">Lecanicillium muscarium</name>
    <dbReference type="NCBI Taxonomy" id="2231603"/>
    <lineage>
        <taxon>Eukaryota</taxon>
        <taxon>Fungi</taxon>
        <taxon>Dikarya</taxon>
        <taxon>Ascomycota</taxon>
        <taxon>Pezizomycotina</taxon>
        <taxon>Sordariomycetes</taxon>
        <taxon>Hypocreomycetidae</taxon>
        <taxon>Hypocreales</taxon>
        <taxon>Cordycipitaceae</taxon>
        <taxon>Akanthomyces</taxon>
    </lineage>
</organism>
<sequence length="228" mass="24467">MVAATNIFLGESLHTPADQHMLTSLLGSDLEGIDDGKRDRLATTPRPPKSALSSPRGRRGVSHTYCLILTNKGLTALQSRCTPTTATDPISAKTPGSSKGLAAEQPPDPKPGFSLPRAPAWILRTTKSLASHQSPHSRPSPPIHNLLSGFSQWPGPTNYRPIQRPDPLPMVWLLPISSSHNSWLLPISSSHNRLASSNSQQPSEPPGPIIQRVASSKAWPSKASPNES</sequence>
<feature type="region of interest" description="Disordered" evidence="1">
    <location>
        <begin position="80"/>
        <end position="116"/>
    </location>
</feature>
<feature type="region of interest" description="Disordered" evidence="1">
    <location>
        <begin position="30"/>
        <end position="58"/>
    </location>
</feature>
<reference evidence="2" key="1">
    <citation type="journal article" date="2023" name="Access Microbiol">
        <title>De-novo genome assembly for Akanthomyces muscarius, a biocontrol agent of insect agricultural pests.</title>
        <authorList>
            <person name="Erdos Z."/>
            <person name="Studholme D.J."/>
            <person name="Raymond B."/>
            <person name="Sharma M."/>
        </authorList>
    </citation>
    <scope>NUCLEOTIDE SEQUENCE</scope>
    <source>
        <strain evidence="2">Ve6</strain>
    </source>
</reference>